<dbReference type="RefSeq" id="XP_068137755.1">
    <property type="nucleotide sequence ID" value="XM_068281654.1"/>
</dbReference>
<evidence type="ECO:0000313" key="1">
    <source>
        <dbReference type="EMBL" id="AOW00316.1"/>
    </source>
</evidence>
<dbReference type="GeneID" id="94582315"/>
<dbReference type="Proteomes" id="UP000182444">
    <property type="component" value="Chromosome 1A"/>
</dbReference>
<organism evidence="1 2">
    <name type="scientific">Yarrowia lipolytica</name>
    <name type="common">Candida lipolytica</name>
    <dbReference type="NCBI Taxonomy" id="4952"/>
    <lineage>
        <taxon>Eukaryota</taxon>
        <taxon>Fungi</taxon>
        <taxon>Dikarya</taxon>
        <taxon>Ascomycota</taxon>
        <taxon>Saccharomycotina</taxon>
        <taxon>Dipodascomycetes</taxon>
        <taxon>Dipodascales</taxon>
        <taxon>Dipodascales incertae sedis</taxon>
        <taxon>Yarrowia</taxon>
    </lineage>
</organism>
<gene>
    <name evidence="1" type="ORF">YALI1_A06174g</name>
</gene>
<sequence>MVEFGRSFVDVVMVEVHRLFWCHSVDGMSSVWVLTRNPSTIIFKKKLGQLLRQRHFRSELKQGTVRRLLPVSLSKKRSYQMAIGVPSKMLDENIFSCCKPRYK</sequence>
<dbReference type="VEuPathDB" id="FungiDB:YALI1_A06174g"/>
<protein>
    <submittedName>
        <fullName evidence="1">Uncharacterized protein</fullName>
    </submittedName>
</protein>
<evidence type="ECO:0000313" key="2">
    <source>
        <dbReference type="Proteomes" id="UP000182444"/>
    </source>
</evidence>
<reference evidence="1 2" key="1">
    <citation type="journal article" date="2016" name="PLoS ONE">
        <title>Sequence Assembly of Yarrowia lipolytica Strain W29/CLIB89 Shows Transposable Element Diversity.</title>
        <authorList>
            <person name="Magnan C."/>
            <person name="Yu J."/>
            <person name="Chang I."/>
            <person name="Jahn E."/>
            <person name="Kanomata Y."/>
            <person name="Wu J."/>
            <person name="Zeller M."/>
            <person name="Oakes M."/>
            <person name="Baldi P."/>
            <person name="Sandmeyer S."/>
        </authorList>
    </citation>
    <scope>NUCLEOTIDE SEQUENCE [LARGE SCALE GENOMIC DNA]</scope>
    <source>
        <strain evidence="2">CLIB89(W29)</strain>
    </source>
</reference>
<proteinExistence type="predicted"/>
<name>A0A1D8N3U2_YARLL</name>
<dbReference type="AlphaFoldDB" id="A0A1D8N3U2"/>
<dbReference type="EMBL" id="CP017553">
    <property type="protein sequence ID" value="AOW00316.1"/>
    <property type="molecule type" value="Genomic_DNA"/>
</dbReference>
<accession>A0A1D8N3U2</accession>